<dbReference type="EMBL" id="JACHHV010000007">
    <property type="protein sequence ID" value="MBB5887733.1"/>
    <property type="molecule type" value="Genomic_DNA"/>
</dbReference>
<proteinExistence type="predicted"/>
<dbReference type="Proteomes" id="UP000562464">
    <property type="component" value="Unassembled WGS sequence"/>
</dbReference>
<dbReference type="AlphaFoldDB" id="A0A841C4J2"/>
<comment type="caution">
    <text evidence="1">The sequence shown here is derived from an EMBL/GenBank/DDBJ whole genome shotgun (WGS) entry which is preliminary data.</text>
</comment>
<evidence type="ECO:0000313" key="1">
    <source>
        <dbReference type="EMBL" id="MBB5887733.1"/>
    </source>
</evidence>
<gene>
    <name evidence="1" type="ORF">HNQ37_000607</name>
</gene>
<name>A0A841C4J2_9LACT</name>
<evidence type="ECO:0000313" key="2">
    <source>
        <dbReference type="Proteomes" id="UP000562464"/>
    </source>
</evidence>
<dbReference type="RefSeq" id="WP_183539184.1">
    <property type="nucleotide sequence ID" value="NZ_JACHHV010000007.1"/>
</dbReference>
<sequence length="133" mass="16132">MASKIDILLENYFLGNIQKWIDARIHQITYKEKMDNLGIKSQSTGISPQESQLMAKEELEKKINSDVDIMRWRDQIYWIEYWLPSYPDVERIYRTYYSKQEKYLGVSLDLDMSERSVYSRRSLFKETLCQWIR</sequence>
<keyword evidence="2" id="KW-1185">Reference proteome</keyword>
<accession>A0A841C4J2</accession>
<reference evidence="1 2" key="1">
    <citation type="submission" date="2020-08" db="EMBL/GenBank/DDBJ databases">
        <title>Genomic Encyclopedia of Type Strains, Phase IV (KMG-IV): sequencing the most valuable type-strain genomes for metagenomic binning, comparative biology and taxonomic classification.</title>
        <authorList>
            <person name="Goeker M."/>
        </authorList>
    </citation>
    <scope>NUCLEOTIDE SEQUENCE [LARGE SCALE GENOMIC DNA]</scope>
    <source>
        <strain evidence="1 2">DSM 14925</strain>
    </source>
</reference>
<dbReference type="InterPro" id="IPR007927">
    <property type="entry name" value="DUF722"/>
</dbReference>
<dbReference type="Pfam" id="PF05263">
    <property type="entry name" value="DUF722"/>
    <property type="match status" value="1"/>
</dbReference>
<protein>
    <submittedName>
        <fullName evidence="1">Uncharacterized protein</fullName>
    </submittedName>
</protein>
<organism evidence="1 2">
    <name type="scientific">Lactovum miscens</name>
    <dbReference type="NCBI Taxonomy" id="190387"/>
    <lineage>
        <taxon>Bacteria</taxon>
        <taxon>Bacillati</taxon>
        <taxon>Bacillota</taxon>
        <taxon>Bacilli</taxon>
        <taxon>Lactobacillales</taxon>
        <taxon>Streptococcaceae</taxon>
        <taxon>Lactovum</taxon>
    </lineage>
</organism>